<protein>
    <recommendedName>
        <fullName evidence="3">Bacterial EndoU nuclease domain-containing protein</fullName>
    </recommendedName>
</protein>
<proteinExistence type="predicted"/>
<sequence length="100" mass="11166">MMQWMFKLKNLFVGKSINTETTNKGNTLQTASIKRKPHPQAIKEALNHPNGWVYEIDAAFEKDANVPSQAITGAWKVNAKGIIEGDFIPNPNYLDLKPGI</sequence>
<dbReference type="EMBL" id="JBHLTS010000022">
    <property type="protein sequence ID" value="MFC0515668.1"/>
    <property type="molecule type" value="Genomic_DNA"/>
</dbReference>
<evidence type="ECO:0008006" key="3">
    <source>
        <dbReference type="Google" id="ProtNLM"/>
    </source>
</evidence>
<gene>
    <name evidence="1" type="ORF">ACFFGT_15720</name>
</gene>
<evidence type="ECO:0000313" key="2">
    <source>
        <dbReference type="Proteomes" id="UP001589828"/>
    </source>
</evidence>
<comment type="caution">
    <text evidence="1">The sequence shown here is derived from an EMBL/GenBank/DDBJ whole genome shotgun (WGS) entry which is preliminary data.</text>
</comment>
<dbReference type="Proteomes" id="UP001589828">
    <property type="component" value="Unassembled WGS sequence"/>
</dbReference>
<reference evidence="1 2" key="1">
    <citation type="submission" date="2024-09" db="EMBL/GenBank/DDBJ databases">
        <authorList>
            <person name="Sun Q."/>
            <person name="Mori K."/>
        </authorList>
    </citation>
    <scope>NUCLEOTIDE SEQUENCE [LARGE SCALE GENOMIC DNA]</scope>
    <source>
        <strain evidence="1 2">NCAIM B.02415</strain>
    </source>
</reference>
<evidence type="ECO:0000313" key="1">
    <source>
        <dbReference type="EMBL" id="MFC0515668.1"/>
    </source>
</evidence>
<name>A0ABV6L871_9SPHI</name>
<keyword evidence="2" id="KW-1185">Reference proteome</keyword>
<organism evidence="1 2">
    <name type="scientific">Mucilaginibacter angelicae</name>
    <dbReference type="NCBI Taxonomy" id="869718"/>
    <lineage>
        <taxon>Bacteria</taxon>
        <taxon>Pseudomonadati</taxon>
        <taxon>Bacteroidota</taxon>
        <taxon>Sphingobacteriia</taxon>
        <taxon>Sphingobacteriales</taxon>
        <taxon>Sphingobacteriaceae</taxon>
        <taxon>Mucilaginibacter</taxon>
    </lineage>
</organism>
<accession>A0ABV6L871</accession>